<dbReference type="AlphaFoldDB" id="A0A9N9GTM0"/>
<evidence type="ECO:0000313" key="2">
    <source>
        <dbReference type="Proteomes" id="UP000789508"/>
    </source>
</evidence>
<dbReference type="Proteomes" id="UP000789508">
    <property type="component" value="Unassembled WGS sequence"/>
</dbReference>
<comment type="caution">
    <text evidence="1">The sequence shown here is derived from an EMBL/GenBank/DDBJ whole genome shotgun (WGS) entry which is preliminary data.</text>
</comment>
<accession>A0A9N9GTM0</accession>
<organism evidence="1 2">
    <name type="scientific">Ambispora leptoticha</name>
    <dbReference type="NCBI Taxonomy" id="144679"/>
    <lineage>
        <taxon>Eukaryota</taxon>
        <taxon>Fungi</taxon>
        <taxon>Fungi incertae sedis</taxon>
        <taxon>Mucoromycota</taxon>
        <taxon>Glomeromycotina</taxon>
        <taxon>Glomeromycetes</taxon>
        <taxon>Archaeosporales</taxon>
        <taxon>Ambisporaceae</taxon>
        <taxon>Ambispora</taxon>
    </lineage>
</organism>
<reference evidence="1" key="1">
    <citation type="submission" date="2021-06" db="EMBL/GenBank/DDBJ databases">
        <authorList>
            <person name="Kallberg Y."/>
            <person name="Tangrot J."/>
            <person name="Rosling A."/>
        </authorList>
    </citation>
    <scope>NUCLEOTIDE SEQUENCE</scope>
    <source>
        <strain evidence="1">FL130A</strain>
    </source>
</reference>
<name>A0A9N9GTM0_9GLOM</name>
<dbReference type="EMBL" id="CAJVPS010007258">
    <property type="protein sequence ID" value="CAG8633203.1"/>
    <property type="molecule type" value="Genomic_DNA"/>
</dbReference>
<evidence type="ECO:0000313" key="1">
    <source>
        <dbReference type="EMBL" id="CAG8633203.1"/>
    </source>
</evidence>
<protein>
    <submittedName>
        <fullName evidence="1">5736_t:CDS:1</fullName>
    </submittedName>
</protein>
<proteinExistence type="predicted"/>
<feature type="non-terminal residue" evidence="1">
    <location>
        <position position="118"/>
    </location>
</feature>
<keyword evidence="2" id="KW-1185">Reference proteome</keyword>
<sequence>IKVKIVKAKVGMQKVNYHLEPGFLEIFMCSDKLLKKISGKISRKLTSEKKDNKFIREEITAPLGLVIIPLTFISNIKNNARLNNKKSIMILSEFYGHKYNDDELQTYISEIVTNAEDI</sequence>
<dbReference type="OrthoDB" id="2386798at2759"/>
<gene>
    <name evidence="1" type="ORF">ALEPTO_LOCUS9436</name>
</gene>